<dbReference type="InterPro" id="IPR029021">
    <property type="entry name" value="Prot-tyrosine_phosphatase-like"/>
</dbReference>
<reference evidence="3" key="1">
    <citation type="journal article" date="2019" name="Int. J. Syst. Evol. Microbiol.">
        <title>The Global Catalogue of Microorganisms (GCM) 10K type strain sequencing project: providing services to taxonomists for standard genome sequencing and annotation.</title>
        <authorList>
            <consortium name="The Broad Institute Genomics Platform"/>
            <consortium name="The Broad Institute Genome Sequencing Center for Infectious Disease"/>
            <person name="Wu L."/>
            <person name="Ma J."/>
        </authorList>
    </citation>
    <scope>NUCLEOTIDE SEQUENCE [LARGE SCALE GENOMIC DNA]</scope>
    <source>
        <strain evidence="3">JCM 17543</strain>
    </source>
</reference>
<dbReference type="RefSeq" id="WP_344698788.1">
    <property type="nucleotide sequence ID" value="NZ_BAABBM010000001.1"/>
</dbReference>
<dbReference type="NCBIfam" id="TIGR01244">
    <property type="entry name" value="TIGR01244 family sulfur transferase"/>
    <property type="match status" value="1"/>
</dbReference>
<evidence type="ECO:0000259" key="1">
    <source>
        <dbReference type="Pfam" id="PF04273"/>
    </source>
</evidence>
<gene>
    <name evidence="2" type="ORF">GCM10022276_12220</name>
</gene>
<name>A0ABP7L7L4_9SPHN</name>
<sequence length="141" mass="15184">MPDVKPLADDLCVCAFVPPDKLAELAPRFRTIINNRPDAEEPGHPSSAEIEAEARRLGLDYVHIPVVPGKISDDQAAAFGEAIARRKGPFLAFCRTGTRSTMLWALSQSGKRSPDEIMEAAAAAGYDLNALRPKLAEKAAT</sequence>
<evidence type="ECO:0000313" key="2">
    <source>
        <dbReference type="EMBL" id="GAA3894636.1"/>
    </source>
</evidence>
<dbReference type="Pfam" id="PF04273">
    <property type="entry name" value="BLH_phosphatase"/>
    <property type="match status" value="1"/>
</dbReference>
<organism evidence="2 3">
    <name type="scientific">Sphingomonas limnosediminicola</name>
    <dbReference type="NCBI Taxonomy" id="940133"/>
    <lineage>
        <taxon>Bacteria</taxon>
        <taxon>Pseudomonadati</taxon>
        <taxon>Pseudomonadota</taxon>
        <taxon>Alphaproteobacteria</taxon>
        <taxon>Sphingomonadales</taxon>
        <taxon>Sphingomonadaceae</taxon>
        <taxon>Sphingomonas</taxon>
    </lineage>
</organism>
<dbReference type="Proteomes" id="UP001500827">
    <property type="component" value="Unassembled WGS sequence"/>
</dbReference>
<comment type="caution">
    <text evidence="2">The sequence shown here is derived from an EMBL/GenBank/DDBJ whole genome shotgun (WGS) entry which is preliminary data.</text>
</comment>
<keyword evidence="3" id="KW-1185">Reference proteome</keyword>
<feature type="domain" description="Beta-lactamase hydrolase-like protein phosphatase-like" evidence="1">
    <location>
        <begin position="3"/>
        <end position="110"/>
    </location>
</feature>
<protein>
    <recommendedName>
        <fullName evidence="1">Beta-lactamase hydrolase-like protein phosphatase-like domain-containing protein</fullName>
    </recommendedName>
</protein>
<proteinExistence type="predicted"/>
<dbReference type="InterPro" id="IPR005939">
    <property type="entry name" value="BLH_phosphatase-like"/>
</dbReference>
<evidence type="ECO:0000313" key="3">
    <source>
        <dbReference type="Proteomes" id="UP001500827"/>
    </source>
</evidence>
<dbReference type="Gene3D" id="3.90.190.10">
    <property type="entry name" value="Protein tyrosine phosphatase superfamily"/>
    <property type="match status" value="1"/>
</dbReference>
<accession>A0ABP7L7L4</accession>
<dbReference type="EMBL" id="BAABBM010000001">
    <property type="protein sequence ID" value="GAA3894636.1"/>
    <property type="molecule type" value="Genomic_DNA"/>
</dbReference>